<comment type="caution">
    <text evidence="1">The sequence shown here is derived from an EMBL/GenBank/DDBJ whole genome shotgun (WGS) entry which is preliminary data.</text>
</comment>
<name>A0A927BGL6_9BACT</name>
<dbReference type="EMBL" id="JACXAD010000023">
    <property type="protein sequence ID" value="MBD2769804.1"/>
    <property type="molecule type" value="Genomic_DNA"/>
</dbReference>
<proteinExistence type="predicted"/>
<dbReference type="RefSeq" id="WP_191006611.1">
    <property type="nucleotide sequence ID" value="NZ_JACXAD010000023.1"/>
</dbReference>
<sequence>MAEPNSSAPVLEADRLHRAYTYAAYRQLIDELMAQNRTTGPTQTEQIVHYARLNIQRMQRLDKTIHLLPELQAALSQLRRPYVGLVLTEGWCGDAAQIVPVFEAVAQASQGQLSTRYLLRDENLDLMDCYLTNGGRSIPKLIVLHADTRVEVATWGPRPAPAQELFIRLKREQVPYEEFATQLHGWYAKDRTLSTQRELLALLQGLP</sequence>
<dbReference type="SUPFAM" id="SSF52833">
    <property type="entry name" value="Thioredoxin-like"/>
    <property type="match status" value="1"/>
</dbReference>
<reference evidence="1" key="1">
    <citation type="submission" date="2020-09" db="EMBL/GenBank/DDBJ databases">
        <authorList>
            <person name="Kim M.K."/>
        </authorList>
    </citation>
    <scope>NUCLEOTIDE SEQUENCE</scope>
    <source>
        <strain evidence="1">BT664</strain>
    </source>
</reference>
<dbReference type="AlphaFoldDB" id="A0A927BGL6"/>
<accession>A0A927BGL6</accession>
<protein>
    <submittedName>
        <fullName evidence="1">Thioredoxin family protein</fullName>
    </submittedName>
</protein>
<dbReference type="InterPro" id="IPR036249">
    <property type="entry name" value="Thioredoxin-like_sf"/>
</dbReference>
<evidence type="ECO:0000313" key="2">
    <source>
        <dbReference type="Proteomes" id="UP000612233"/>
    </source>
</evidence>
<organism evidence="1 2">
    <name type="scientific">Hymenobacter montanus</name>
    <dbReference type="NCBI Taxonomy" id="2771359"/>
    <lineage>
        <taxon>Bacteria</taxon>
        <taxon>Pseudomonadati</taxon>
        <taxon>Bacteroidota</taxon>
        <taxon>Cytophagia</taxon>
        <taxon>Cytophagales</taxon>
        <taxon>Hymenobacteraceae</taxon>
        <taxon>Hymenobacter</taxon>
    </lineage>
</organism>
<gene>
    <name evidence="1" type="ORF">IC235_18095</name>
</gene>
<dbReference type="Proteomes" id="UP000612233">
    <property type="component" value="Unassembled WGS sequence"/>
</dbReference>
<keyword evidence="2" id="KW-1185">Reference proteome</keyword>
<evidence type="ECO:0000313" key="1">
    <source>
        <dbReference type="EMBL" id="MBD2769804.1"/>
    </source>
</evidence>
<dbReference type="Gene3D" id="3.40.30.10">
    <property type="entry name" value="Glutaredoxin"/>
    <property type="match status" value="1"/>
</dbReference>
<dbReference type="Pfam" id="PF14595">
    <property type="entry name" value="Thioredoxin_9"/>
    <property type="match status" value="1"/>
</dbReference>